<keyword evidence="3 5" id="KW-0238">DNA-binding</keyword>
<evidence type="ECO:0000256" key="3">
    <source>
        <dbReference type="ARBA" id="ARBA00023125"/>
    </source>
</evidence>
<keyword evidence="1" id="KW-0678">Repressor</keyword>
<gene>
    <name evidence="7" type="ORF">ER308_02370</name>
</gene>
<dbReference type="PROSITE" id="PS50977">
    <property type="entry name" value="HTH_TETR_2"/>
    <property type="match status" value="1"/>
</dbReference>
<name>A0A411YBH1_9ACTN</name>
<evidence type="ECO:0000256" key="5">
    <source>
        <dbReference type="PROSITE-ProRule" id="PRU00335"/>
    </source>
</evidence>
<evidence type="ECO:0000313" key="7">
    <source>
        <dbReference type="EMBL" id="QBI18525.1"/>
    </source>
</evidence>
<dbReference type="Gene3D" id="1.10.10.60">
    <property type="entry name" value="Homeodomain-like"/>
    <property type="match status" value="1"/>
</dbReference>
<dbReference type="InterPro" id="IPR050109">
    <property type="entry name" value="HTH-type_TetR-like_transc_reg"/>
</dbReference>
<proteinExistence type="predicted"/>
<dbReference type="OrthoDB" id="1669699at2"/>
<dbReference type="PANTHER" id="PTHR30055">
    <property type="entry name" value="HTH-TYPE TRANSCRIPTIONAL REGULATOR RUTR"/>
    <property type="match status" value="1"/>
</dbReference>
<dbReference type="GO" id="GO:0003700">
    <property type="term" value="F:DNA-binding transcription factor activity"/>
    <property type="evidence" value="ECO:0007669"/>
    <property type="project" value="TreeGrafter"/>
</dbReference>
<dbReference type="Pfam" id="PF00440">
    <property type="entry name" value="TetR_N"/>
    <property type="match status" value="1"/>
</dbReference>
<keyword evidence="8" id="KW-1185">Reference proteome</keyword>
<dbReference type="InterPro" id="IPR036271">
    <property type="entry name" value="Tet_transcr_reg_TetR-rel_C_sf"/>
</dbReference>
<dbReference type="Proteomes" id="UP000291469">
    <property type="component" value="Chromosome"/>
</dbReference>
<dbReference type="InterPro" id="IPR001647">
    <property type="entry name" value="HTH_TetR"/>
</dbReference>
<protein>
    <submittedName>
        <fullName evidence="7">TetR/AcrR family transcriptional regulator</fullName>
    </submittedName>
</protein>
<dbReference type="RefSeq" id="WP_131153523.1">
    <property type="nucleotide sequence ID" value="NZ_CP036402.1"/>
</dbReference>
<dbReference type="SUPFAM" id="SSF46689">
    <property type="entry name" value="Homeodomain-like"/>
    <property type="match status" value="1"/>
</dbReference>
<dbReference type="InterPro" id="IPR009057">
    <property type="entry name" value="Homeodomain-like_sf"/>
</dbReference>
<dbReference type="KEGG" id="erz:ER308_02370"/>
<dbReference type="GO" id="GO:0000976">
    <property type="term" value="F:transcription cis-regulatory region binding"/>
    <property type="evidence" value="ECO:0007669"/>
    <property type="project" value="TreeGrafter"/>
</dbReference>
<organism evidence="7 8">
    <name type="scientific">Egibacter rhizosphaerae</name>
    <dbReference type="NCBI Taxonomy" id="1670831"/>
    <lineage>
        <taxon>Bacteria</taxon>
        <taxon>Bacillati</taxon>
        <taxon>Actinomycetota</taxon>
        <taxon>Nitriliruptoria</taxon>
        <taxon>Egibacterales</taxon>
        <taxon>Egibacteraceae</taxon>
        <taxon>Egibacter</taxon>
    </lineage>
</organism>
<feature type="DNA-binding region" description="H-T-H motif" evidence="5">
    <location>
        <begin position="35"/>
        <end position="54"/>
    </location>
</feature>
<dbReference type="Pfam" id="PF17932">
    <property type="entry name" value="TetR_C_24"/>
    <property type="match status" value="1"/>
</dbReference>
<accession>A0A411YBH1</accession>
<feature type="domain" description="HTH tetR-type" evidence="6">
    <location>
        <begin position="12"/>
        <end position="72"/>
    </location>
</feature>
<dbReference type="Gene3D" id="1.10.357.10">
    <property type="entry name" value="Tetracycline Repressor, domain 2"/>
    <property type="match status" value="1"/>
</dbReference>
<dbReference type="EMBL" id="CP036402">
    <property type="protein sequence ID" value="QBI18525.1"/>
    <property type="molecule type" value="Genomic_DNA"/>
</dbReference>
<sequence>MAERAPRSADGQARWVAITREAASLIDAQGYHQTTMEDIAHAVGVRKPTLYHYFKSKEEILFWIHEDFINLLLERAEQHASRLSDEPSEELREVIADIIGLMATHRGSVRVFFEHHRELTDEYRGTLEAKRDRYQAYVEDVVRRGVKRGEFREVDPRLTSLALFGMCNWAYQWFRPDGGLATEEIADRFWGLLLEGLRAGNPASSTPTPQTAPSST</sequence>
<evidence type="ECO:0000256" key="1">
    <source>
        <dbReference type="ARBA" id="ARBA00022491"/>
    </source>
</evidence>
<dbReference type="AlphaFoldDB" id="A0A411YBH1"/>
<dbReference type="InterPro" id="IPR041490">
    <property type="entry name" value="KstR2_TetR_C"/>
</dbReference>
<evidence type="ECO:0000256" key="2">
    <source>
        <dbReference type="ARBA" id="ARBA00023015"/>
    </source>
</evidence>
<dbReference type="PANTHER" id="PTHR30055:SF175">
    <property type="entry name" value="HTH-TYPE TRANSCRIPTIONAL REPRESSOR KSTR2"/>
    <property type="match status" value="1"/>
</dbReference>
<keyword evidence="2" id="KW-0805">Transcription regulation</keyword>
<dbReference type="PRINTS" id="PR00455">
    <property type="entry name" value="HTHTETR"/>
</dbReference>
<evidence type="ECO:0000313" key="8">
    <source>
        <dbReference type="Proteomes" id="UP000291469"/>
    </source>
</evidence>
<evidence type="ECO:0000256" key="4">
    <source>
        <dbReference type="ARBA" id="ARBA00023163"/>
    </source>
</evidence>
<dbReference type="SUPFAM" id="SSF48498">
    <property type="entry name" value="Tetracyclin repressor-like, C-terminal domain"/>
    <property type="match status" value="1"/>
</dbReference>
<evidence type="ECO:0000259" key="6">
    <source>
        <dbReference type="PROSITE" id="PS50977"/>
    </source>
</evidence>
<reference evidence="7 8" key="1">
    <citation type="submission" date="2019-01" db="EMBL/GenBank/DDBJ databases">
        <title>Egibacter rhizosphaerae EGI 80759T.</title>
        <authorList>
            <person name="Chen D.-D."/>
            <person name="Tian Y."/>
            <person name="Jiao J.-Y."/>
            <person name="Zhang X.-T."/>
            <person name="Zhang Y.-G."/>
            <person name="Zhang Y."/>
            <person name="Xiao M."/>
            <person name="Shu W.-S."/>
            <person name="Li W.-J."/>
        </authorList>
    </citation>
    <scope>NUCLEOTIDE SEQUENCE [LARGE SCALE GENOMIC DNA]</scope>
    <source>
        <strain evidence="7 8">EGI 80759</strain>
    </source>
</reference>
<keyword evidence="4" id="KW-0804">Transcription</keyword>